<comment type="similarity">
    <text evidence="1">Belongs to the N-acetylmuramoyl-L-alanine amidase 2 family.</text>
</comment>
<feature type="domain" description="Peptidoglycan recognition protein family" evidence="7">
    <location>
        <begin position="680"/>
        <end position="807"/>
    </location>
</feature>
<keyword evidence="5" id="KW-1133">Transmembrane helix</keyword>
<dbReference type="PANTHER" id="PTHR11022:SF41">
    <property type="entry name" value="PEPTIDOGLYCAN-RECOGNITION PROTEIN LC-RELATED"/>
    <property type="match status" value="1"/>
</dbReference>
<proteinExistence type="inferred from homology"/>
<dbReference type="GO" id="GO:0045087">
    <property type="term" value="P:innate immune response"/>
    <property type="evidence" value="ECO:0007669"/>
    <property type="project" value="UniProtKB-KW"/>
</dbReference>
<reference evidence="8" key="2">
    <citation type="submission" date="2020-05" db="UniProtKB">
        <authorList>
            <consortium name="EnsemblMetazoa"/>
        </authorList>
    </citation>
    <scope>IDENTIFICATION</scope>
    <source>
        <strain evidence="8">Indian</strain>
    </source>
</reference>
<dbReference type="EnsemblMetazoa" id="ASTEI092504-RA">
    <property type="protein sequence ID" value="ASTEI092504-PA"/>
    <property type="gene ID" value="ASTEI092504"/>
</dbReference>
<dbReference type="InterPro" id="IPR036505">
    <property type="entry name" value="Amidase/PGRP_sf"/>
</dbReference>
<evidence type="ECO:0000256" key="1">
    <source>
        <dbReference type="ARBA" id="ARBA00007553"/>
    </source>
</evidence>
<feature type="transmembrane region" description="Helical" evidence="5">
    <location>
        <begin position="14"/>
        <end position="36"/>
    </location>
</feature>
<dbReference type="InterPro" id="IPR006619">
    <property type="entry name" value="PGRP_domain_met/bac"/>
</dbReference>
<dbReference type="AlphaFoldDB" id="A0A182YLB7"/>
<evidence type="ECO:0000259" key="6">
    <source>
        <dbReference type="SMART" id="SM00644"/>
    </source>
</evidence>
<dbReference type="SUPFAM" id="SSF55846">
    <property type="entry name" value="N-acetylmuramoyl-L-alanine amidase-like"/>
    <property type="match status" value="4"/>
</dbReference>
<name>A0A182YLB7_ANOST</name>
<protein>
    <recommendedName>
        <fullName evidence="10">Peptidoglycan recognition protein long class</fullName>
    </recommendedName>
</protein>
<feature type="domain" description="Peptidoglycan recognition protein family" evidence="7">
    <location>
        <begin position="506"/>
        <end position="650"/>
    </location>
</feature>
<dbReference type="VEuPathDB" id="VectorBase:ASTE016413"/>
<dbReference type="GO" id="GO:0008745">
    <property type="term" value="F:N-acetylmuramoyl-L-alanine amidase activity"/>
    <property type="evidence" value="ECO:0007669"/>
    <property type="project" value="InterPro"/>
</dbReference>
<dbReference type="VEuPathDB" id="VectorBase:ASTE016447"/>
<dbReference type="VEuPathDB" id="VectorBase:ASTEI20_038075"/>
<evidence type="ECO:0000256" key="5">
    <source>
        <dbReference type="SAM" id="Phobius"/>
    </source>
</evidence>
<evidence type="ECO:0000256" key="2">
    <source>
        <dbReference type="ARBA" id="ARBA00022588"/>
    </source>
</evidence>
<dbReference type="CDD" id="cd06583">
    <property type="entry name" value="PGRP"/>
    <property type="match status" value="3"/>
</dbReference>
<dbReference type="SMART" id="SM00701">
    <property type="entry name" value="PGRP"/>
    <property type="match status" value="3"/>
</dbReference>
<dbReference type="VEuPathDB" id="VectorBase:ASTEI092504"/>
<feature type="region of interest" description="Disordered" evidence="4">
    <location>
        <begin position="234"/>
        <end position="312"/>
    </location>
</feature>
<evidence type="ECO:0000256" key="3">
    <source>
        <dbReference type="ARBA" id="ARBA00022859"/>
    </source>
</evidence>
<dbReference type="OMA" id="HENDTTD"/>
<evidence type="ECO:0000313" key="8">
    <source>
        <dbReference type="EnsemblMetazoa" id="ASTEI092504-PA"/>
    </source>
</evidence>
<organism evidence="8 9">
    <name type="scientific">Anopheles stephensi</name>
    <name type="common">Indo-Pakistan malaria mosquito</name>
    <dbReference type="NCBI Taxonomy" id="30069"/>
    <lineage>
        <taxon>Eukaryota</taxon>
        <taxon>Metazoa</taxon>
        <taxon>Ecdysozoa</taxon>
        <taxon>Arthropoda</taxon>
        <taxon>Hexapoda</taxon>
        <taxon>Insecta</taxon>
        <taxon>Pterygota</taxon>
        <taxon>Neoptera</taxon>
        <taxon>Endopterygota</taxon>
        <taxon>Diptera</taxon>
        <taxon>Nematocera</taxon>
        <taxon>Culicoidea</taxon>
        <taxon>Culicidae</taxon>
        <taxon>Anophelinae</taxon>
        <taxon>Anopheles</taxon>
    </lineage>
</organism>
<dbReference type="GO" id="GO:0009253">
    <property type="term" value="P:peptidoglycan catabolic process"/>
    <property type="evidence" value="ECO:0007669"/>
    <property type="project" value="InterPro"/>
</dbReference>
<dbReference type="PANTHER" id="PTHR11022">
    <property type="entry name" value="PEPTIDOGLYCAN RECOGNITION PROTEIN"/>
    <property type="match status" value="1"/>
</dbReference>
<dbReference type="VEuPathDB" id="VectorBase:ASTEI20_033524"/>
<dbReference type="Gene3D" id="3.40.80.10">
    <property type="entry name" value="Peptidoglycan recognition protein-like"/>
    <property type="match status" value="4"/>
</dbReference>
<accession>A0A182YLB7</accession>
<dbReference type="Proteomes" id="UP000076408">
    <property type="component" value="Unassembled WGS sequence"/>
</dbReference>
<keyword evidence="9" id="KW-1185">Reference proteome</keyword>
<sequence>MPPNSAKGLKYERLIVYSIISLFIIAGLLLLLYVIYMTIPSDGTLTSREIFFENDSTSKTIPNLGNGHMMIDRNNWGAQQNVHGPYELPHPIPYVLITHIGVHSETCADVHVCSIKMRTLQDAAIAERSLQDIQSNFYIGGDGNVYVGRGWNTANAYANLTLAVCFMGDYGRYVPNDRQMSALEHLLTYGEKQHLLTEDYKIVAHAQITTDTRTITYQTMALARNAQSIENEAPFKTGGYSTTQPPPKGGIDTVAGGVNSPSTVTSTTTDSTRGSLSNISTSSIKRTDNACDDDSSAFDSSSSNGGSDTECEDDTIKRAIDRIPGALVPGEARVLPNGNLKVGAEAISPAVRPNPGQPSAIGAIAVHNSSDITFGNKTYIKGQVVIKNIYQDRKQGTANQGYSVHENDTTDTSATKKVPPSASIPPEPRTWQSSLKTIIKDKPLLSFIVMISLMIVLCAIVAVISILTASGKARIRPPLGDGDDNRPNIPQDKDIEDDLFPDPRPLRLVTRTEWLAQPPREELTDLKLPVHNVIIAHTATEGCTTQQACKALVQSIQRYHVNKTKYGDIGYNFLIGGDAFIYEGRGWLKMGAHTKDYNVKSHGIAFIGNYETVDRPSEEQIEQLELLLRNGTDGGWLGSDYRLFGASYNSKSQGIAFVGDYNYANKPTEKQMELLKYLLEFGTAHRQLSESYKIYASEQLDPTKCMYQVKLIQEFHADPNSRNFSDIAYQFLVGGDGNAYEGRGWTKQGAHTKGFNVDSICIAFIGTFIVAPPPAAQLSAAKQLIQLGLQGNYLASNYSLYGHRQLAPFESPGKALFDIIKTWPHWSNKLSNNHWNGDDSLPKRRKRRTDQHILDDLS</sequence>
<dbReference type="Pfam" id="PF01510">
    <property type="entry name" value="Amidase_2"/>
    <property type="match status" value="3"/>
</dbReference>
<feature type="transmembrane region" description="Helical" evidence="5">
    <location>
        <begin position="444"/>
        <end position="467"/>
    </location>
</feature>
<dbReference type="SMART" id="SM00644">
    <property type="entry name" value="Ami_2"/>
    <property type="match status" value="3"/>
</dbReference>
<feature type="compositionally biased region" description="Low complexity" evidence="4">
    <location>
        <begin position="260"/>
        <end position="277"/>
    </location>
</feature>
<dbReference type="InterPro" id="IPR015510">
    <property type="entry name" value="PGRP"/>
</dbReference>
<feature type="region of interest" description="Disordered" evidence="4">
    <location>
        <begin position="475"/>
        <end position="497"/>
    </location>
</feature>
<keyword evidence="5" id="KW-0812">Transmembrane</keyword>
<feature type="region of interest" description="Disordered" evidence="4">
    <location>
        <begin position="397"/>
        <end position="429"/>
    </location>
</feature>
<dbReference type="STRING" id="30069.A0A182YLB7"/>
<feature type="domain" description="N-acetylmuramoyl-L-alanine amidase" evidence="6">
    <location>
        <begin position="80"/>
        <end position="214"/>
    </location>
</feature>
<feature type="domain" description="N-acetylmuramoyl-L-alanine amidase" evidence="6">
    <location>
        <begin position="695"/>
        <end position="813"/>
    </location>
</feature>
<keyword evidence="5" id="KW-0472">Membrane</keyword>
<evidence type="ECO:0000313" key="9">
    <source>
        <dbReference type="Proteomes" id="UP000076408"/>
    </source>
</evidence>
<evidence type="ECO:0000259" key="7">
    <source>
        <dbReference type="SMART" id="SM00701"/>
    </source>
</evidence>
<keyword evidence="3" id="KW-0391">Immunity</keyword>
<feature type="domain" description="Peptidoglycan recognition protein family" evidence="7">
    <location>
        <begin position="68"/>
        <end position="209"/>
    </location>
</feature>
<feature type="domain" description="N-acetylmuramoyl-L-alanine amidase" evidence="6">
    <location>
        <begin position="518"/>
        <end position="654"/>
    </location>
</feature>
<feature type="compositionally biased region" description="Low complexity" evidence="4">
    <location>
        <begin position="297"/>
        <end position="308"/>
    </location>
</feature>
<evidence type="ECO:0008006" key="10">
    <source>
        <dbReference type="Google" id="ProtNLM"/>
    </source>
</evidence>
<dbReference type="InterPro" id="IPR002502">
    <property type="entry name" value="Amidase_domain"/>
</dbReference>
<keyword evidence="2" id="KW-0399">Innate immunity</keyword>
<feature type="region of interest" description="Disordered" evidence="4">
    <location>
        <begin position="834"/>
        <end position="858"/>
    </location>
</feature>
<evidence type="ECO:0000256" key="4">
    <source>
        <dbReference type="SAM" id="MobiDB-lite"/>
    </source>
</evidence>
<reference evidence="9" key="1">
    <citation type="journal article" date="2014" name="Genome Biol.">
        <title>Genome analysis of a major urban malaria vector mosquito, Anopheles stephensi.</title>
        <authorList>
            <person name="Jiang X."/>
            <person name="Peery A."/>
            <person name="Hall A.B."/>
            <person name="Sharma A."/>
            <person name="Chen X.G."/>
            <person name="Waterhouse R.M."/>
            <person name="Komissarov A."/>
            <person name="Riehle M.M."/>
            <person name="Shouche Y."/>
            <person name="Sharakhova M.V."/>
            <person name="Lawson D."/>
            <person name="Pakpour N."/>
            <person name="Arensburger P."/>
            <person name="Davidson V.L."/>
            <person name="Eiglmeier K."/>
            <person name="Emrich S."/>
            <person name="George P."/>
            <person name="Kennedy R.C."/>
            <person name="Mane S.P."/>
            <person name="Maslen G."/>
            <person name="Oringanje C."/>
            <person name="Qi Y."/>
            <person name="Settlage R."/>
            <person name="Tojo M."/>
            <person name="Tubio J.M."/>
            <person name="Unger M.F."/>
            <person name="Wang B."/>
            <person name="Vernick K.D."/>
            <person name="Ribeiro J.M."/>
            <person name="James A.A."/>
            <person name="Michel K."/>
            <person name="Riehle M.A."/>
            <person name="Luckhart S."/>
            <person name="Sharakhov I.V."/>
            <person name="Tu Z."/>
        </authorList>
    </citation>
    <scope>NUCLEOTIDE SEQUENCE [LARGE SCALE GENOMIC DNA]</scope>
    <source>
        <strain evidence="9">Indian</strain>
    </source>
</reference>
<dbReference type="GO" id="GO:0008270">
    <property type="term" value="F:zinc ion binding"/>
    <property type="evidence" value="ECO:0007669"/>
    <property type="project" value="InterPro"/>
</dbReference>
<dbReference type="FunFam" id="3.40.80.10:FF:000001">
    <property type="entry name" value="Peptidoglycan recognition protein 1"/>
    <property type="match status" value="1"/>
</dbReference>